<dbReference type="EMBL" id="JACHBR010000001">
    <property type="protein sequence ID" value="MBB5625995.1"/>
    <property type="molecule type" value="Genomic_DNA"/>
</dbReference>
<proteinExistence type="predicted"/>
<reference evidence="2 3" key="1">
    <citation type="submission" date="2020-08" db="EMBL/GenBank/DDBJ databases">
        <title>Sequencing the genomes of 1000 actinobacteria strains.</title>
        <authorList>
            <person name="Klenk H.-P."/>
        </authorList>
    </citation>
    <scope>NUCLEOTIDE SEQUENCE [LARGE SCALE GENOMIC DNA]</scope>
    <source>
        <strain evidence="2 3">DSM 45790</strain>
    </source>
</reference>
<feature type="transmembrane region" description="Helical" evidence="1">
    <location>
        <begin position="20"/>
        <end position="43"/>
    </location>
</feature>
<dbReference type="Proteomes" id="UP000588112">
    <property type="component" value="Unassembled WGS sequence"/>
</dbReference>
<gene>
    <name evidence="2" type="ORF">BJ981_001694</name>
</gene>
<dbReference type="Pfam" id="PF06912">
    <property type="entry name" value="DUF1275"/>
    <property type="match status" value="1"/>
</dbReference>
<feature type="transmembrane region" description="Helical" evidence="1">
    <location>
        <begin position="183"/>
        <end position="200"/>
    </location>
</feature>
<evidence type="ECO:0000256" key="1">
    <source>
        <dbReference type="SAM" id="Phobius"/>
    </source>
</evidence>
<feature type="transmembrane region" description="Helical" evidence="1">
    <location>
        <begin position="127"/>
        <end position="143"/>
    </location>
</feature>
<sequence>MGSGKTARPDELRGFGWPVWGSLTVISGMVDAVSFTALSQVFTSNMTGNLLMMGFAAGGAAQFSVVATLISLVSFFVGAAFGGRLTAATPDPRRRLVLGLVVETVLHVAAALAAFLVLSLATPSGRYPLIVILGLAMGMRNTVIRRLKVPDIVTTVVTGTLTNVAADSVIGTGTRVRMGRREGQIVALVIGAAVGTVILLRFGLPVALTVIAGVSVLVTLGYVARSGGPEEGGGGPD</sequence>
<dbReference type="InterPro" id="IPR010699">
    <property type="entry name" value="DUF1275"/>
</dbReference>
<feature type="transmembrane region" description="Helical" evidence="1">
    <location>
        <begin position="97"/>
        <end position="121"/>
    </location>
</feature>
<dbReference type="PANTHER" id="PTHR37314:SF4">
    <property type="entry name" value="UPF0700 TRANSMEMBRANE PROTEIN YOAK"/>
    <property type="match status" value="1"/>
</dbReference>
<dbReference type="AlphaFoldDB" id="A0A7W8Z2E5"/>
<evidence type="ECO:0000313" key="2">
    <source>
        <dbReference type="EMBL" id="MBB5625995.1"/>
    </source>
</evidence>
<protein>
    <submittedName>
        <fullName evidence="2">Uncharacterized membrane protein YoaK (UPF0700 family)</fullName>
    </submittedName>
</protein>
<feature type="transmembrane region" description="Helical" evidence="1">
    <location>
        <begin position="63"/>
        <end position="85"/>
    </location>
</feature>
<keyword evidence="1" id="KW-1133">Transmembrane helix</keyword>
<organism evidence="2 3">
    <name type="scientific">Sphaerisporangium krabiense</name>
    <dbReference type="NCBI Taxonomy" id="763782"/>
    <lineage>
        <taxon>Bacteria</taxon>
        <taxon>Bacillati</taxon>
        <taxon>Actinomycetota</taxon>
        <taxon>Actinomycetes</taxon>
        <taxon>Streptosporangiales</taxon>
        <taxon>Streptosporangiaceae</taxon>
        <taxon>Sphaerisporangium</taxon>
    </lineage>
</organism>
<dbReference type="RefSeq" id="WP_184609616.1">
    <property type="nucleotide sequence ID" value="NZ_BOOS01000037.1"/>
</dbReference>
<evidence type="ECO:0000313" key="3">
    <source>
        <dbReference type="Proteomes" id="UP000588112"/>
    </source>
</evidence>
<keyword evidence="1" id="KW-0812">Transmembrane</keyword>
<name>A0A7W8Z2E5_9ACTN</name>
<keyword evidence="1" id="KW-0472">Membrane</keyword>
<comment type="caution">
    <text evidence="2">The sequence shown here is derived from an EMBL/GenBank/DDBJ whole genome shotgun (WGS) entry which is preliminary data.</text>
</comment>
<accession>A0A7W8Z2E5</accession>
<dbReference type="PANTHER" id="PTHR37314">
    <property type="entry name" value="SLR0142 PROTEIN"/>
    <property type="match status" value="1"/>
</dbReference>
<keyword evidence="3" id="KW-1185">Reference proteome</keyword>